<keyword evidence="1" id="KW-0812">Transmembrane</keyword>
<name>A0A074KTL3_9BACT</name>
<sequence>MKEIKYLIITIIPIVILLLAFYFYETEGVNFSISINMGMFLLTYITVVFTYESLQKARKESYLESRPYLIADFDNEEETLFFYVQNIGKTSALDVKISISPDLNIFDQISFNKEVFKEKINFFPPGKTIKTNINTTSEFHQKNEAFTLTLIYKDSVGKKIKEDIYMNLKYRRHLLYQKRKKIDDVVKSLNKIGKAINDNSI</sequence>
<dbReference type="Proteomes" id="UP000027821">
    <property type="component" value="Unassembled WGS sequence"/>
</dbReference>
<comment type="caution">
    <text evidence="2">The sequence shown here is derived from an EMBL/GenBank/DDBJ whole genome shotgun (WGS) entry which is preliminary data.</text>
</comment>
<dbReference type="AlphaFoldDB" id="A0A074KTL3"/>
<evidence type="ECO:0000256" key="1">
    <source>
        <dbReference type="SAM" id="Phobius"/>
    </source>
</evidence>
<keyword evidence="1" id="KW-0472">Membrane</keyword>
<feature type="transmembrane region" description="Helical" evidence="1">
    <location>
        <begin position="7"/>
        <end position="24"/>
    </location>
</feature>
<dbReference type="OrthoDB" id="1493087at2"/>
<proteinExistence type="predicted"/>
<protein>
    <submittedName>
        <fullName evidence="2">Uncharacterized protein</fullName>
    </submittedName>
</protein>
<dbReference type="EMBL" id="JMIH01000026">
    <property type="protein sequence ID" value="KEO72239.1"/>
    <property type="molecule type" value="Genomic_DNA"/>
</dbReference>
<organism evidence="2 3">
    <name type="scientific">Anditalea andensis</name>
    <dbReference type="NCBI Taxonomy" id="1048983"/>
    <lineage>
        <taxon>Bacteria</taxon>
        <taxon>Pseudomonadati</taxon>
        <taxon>Bacteroidota</taxon>
        <taxon>Cytophagia</taxon>
        <taxon>Cytophagales</taxon>
        <taxon>Cytophagaceae</taxon>
        <taxon>Anditalea</taxon>
    </lineage>
</organism>
<accession>A0A074KTL3</accession>
<evidence type="ECO:0000313" key="3">
    <source>
        <dbReference type="Proteomes" id="UP000027821"/>
    </source>
</evidence>
<dbReference type="RefSeq" id="WP_035077921.1">
    <property type="nucleotide sequence ID" value="NZ_JMIH01000026.1"/>
</dbReference>
<keyword evidence="1" id="KW-1133">Transmembrane helix</keyword>
<keyword evidence="3" id="KW-1185">Reference proteome</keyword>
<dbReference type="STRING" id="1048983.EL17_18740"/>
<reference evidence="2 3" key="1">
    <citation type="submission" date="2014-04" db="EMBL/GenBank/DDBJ databases">
        <title>Characterization and application of a salt tolerant electro-active bacterium.</title>
        <authorList>
            <person name="Yang L."/>
            <person name="Wei S."/>
            <person name="Tay Q.X.M."/>
        </authorList>
    </citation>
    <scope>NUCLEOTIDE SEQUENCE [LARGE SCALE GENOMIC DNA]</scope>
    <source>
        <strain evidence="2 3">LY1</strain>
    </source>
</reference>
<gene>
    <name evidence="2" type="ORF">EL17_18740</name>
</gene>
<evidence type="ECO:0000313" key="2">
    <source>
        <dbReference type="EMBL" id="KEO72239.1"/>
    </source>
</evidence>
<feature type="transmembrane region" description="Helical" evidence="1">
    <location>
        <begin position="30"/>
        <end position="51"/>
    </location>
</feature>